<reference evidence="3 4" key="1">
    <citation type="journal article" date="2016" name="Nat. Commun.">
        <title>Thousands of microbial genomes shed light on interconnected biogeochemical processes in an aquifer system.</title>
        <authorList>
            <person name="Anantharaman K."/>
            <person name="Brown C.T."/>
            <person name="Hug L.A."/>
            <person name="Sharon I."/>
            <person name="Castelle C.J."/>
            <person name="Probst A.J."/>
            <person name="Thomas B.C."/>
            <person name="Singh A."/>
            <person name="Wilkins M.J."/>
            <person name="Karaoz U."/>
            <person name="Brodie E.L."/>
            <person name="Williams K.H."/>
            <person name="Hubbard S.S."/>
            <person name="Banfield J.F."/>
        </authorList>
    </citation>
    <scope>NUCLEOTIDE SEQUENCE [LARGE SCALE GENOMIC DNA]</scope>
</reference>
<dbReference type="STRING" id="1801726.A3H02_01760"/>
<name>A0A1G2F296_9BACT</name>
<comment type="caution">
    <text evidence="3">The sequence shown here is derived from an EMBL/GenBank/DDBJ whole genome shotgun (WGS) entry which is preliminary data.</text>
</comment>
<dbReference type="InterPro" id="IPR050570">
    <property type="entry name" value="Cell_wall_metabolism_enzyme"/>
</dbReference>
<keyword evidence="1" id="KW-0175">Coiled coil</keyword>
<feature type="coiled-coil region" evidence="1">
    <location>
        <begin position="93"/>
        <end position="127"/>
    </location>
</feature>
<dbReference type="InterPro" id="IPR011055">
    <property type="entry name" value="Dup_hybrid_motif"/>
</dbReference>
<dbReference type="CDD" id="cd12797">
    <property type="entry name" value="M23_peptidase"/>
    <property type="match status" value="1"/>
</dbReference>
<dbReference type="GO" id="GO:0004222">
    <property type="term" value="F:metalloendopeptidase activity"/>
    <property type="evidence" value="ECO:0007669"/>
    <property type="project" value="TreeGrafter"/>
</dbReference>
<feature type="coiled-coil region" evidence="1">
    <location>
        <begin position="30"/>
        <end position="64"/>
    </location>
</feature>
<dbReference type="PANTHER" id="PTHR21666:SF270">
    <property type="entry name" value="MUREIN HYDROLASE ACTIVATOR ENVC"/>
    <property type="match status" value="1"/>
</dbReference>
<feature type="coiled-coil region" evidence="1">
    <location>
        <begin position="153"/>
        <end position="250"/>
    </location>
</feature>
<sequence length="419" mass="47907">MRRIILIIFIFSFLSLSFFQKNVFADFEKIEELKKTIEEKNQKIKSIQEEILRYQDEIEKKGKESKTLSGEISRLNLIIKKLNKDIDLTRGQIEAALLILERLEIEIEKTRGEIEKKNEIMKEFLREIYDLDSFSSVEILLGRESVSDFFDGLEEIKNLQEKMRLMVVELKQAKDNLEKEEMEKSRQKEELVNHQNKLSDKKIIQGDAKKDKEIVLKITKNKEKEYQKLLSEKEKEKQEILAEVDAVEEELRKLIDPASLPKSRPGVLGYPVASVAVTQGFGLTSFSQSSGAYFKSVHNGVDFRASMGTEVFSAEDGIVLETGNTDLSCPGGSYGKWILIKHENNLATLYAHLSLIKVNKGERVLRGRFIGYSGKTGYATGPHLHFTVYDSRTIRFGESSSGRCKFLPLGGYLNPLDYL</sequence>
<dbReference type="PANTHER" id="PTHR21666">
    <property type="entry name" value="PEPTIDASE-RELATED"/>
    <property type="match status" value="1"/>
</dbReference>
<dbReference type="AlphaFoldDB" id="A0A1G2F296"/>
<dbReference type="Proteomes" id="UP000176787">
    <property type="component" value="Unassembled WGS sequence"/>
</dbReference>
<protein>
    <recommendedName>
        <fullName evidence="2">M23ase beta-sheet core domain-containing protein</fullName>
    </recommendedName>
</protein>
<accession>A0A1G2F296</accession>
<dbReference type="Gene3D" id="6.10.250.3150">
    <property type="match status" value="1"/>
</dbReference>
<dbReference type="Gene3D" id="2.70.70.10">
    <property type="entry name" value="Glucose Permease (Domain IIA)"/>
    <property type="match status" value="1"/>
</dbReference>
<dbReference type="Pfam" id="PF01551">
    <property type="entry name" value="Peptidase_M23"/>
    <property type="match status" value="1"/>
</dbReference>
<evidence type="ECO:0000313" key="4">
    <source>
        <dbReference type="Proteomes" id="UP000176787"/>
    </source>
</evidence>
<feature type="domain" description="M23ase beta-sheet core" evidence="2">
    <location>
        <begin position="297"/>
        <end position="390"/>
    </location>
</feature>
<dbReference type="EMBL" id="MHMS01000022">
    <property type="protein sequence ID" value="OGZ31770.1"/>
    <property type="molecule type" value="Genomic_DNA"/>
</dbReference>
<evidence type="ECO:0000313" key="3">
    <source>
        <dbReference type="EMBL" id="OGZ31770.1"/>
    </source>
</evidence>
<gene>
    <name evidence="3" type="ORF">A3H02_01760</name>
</gene>
<evidence type="ECO:0000259" key="2">
    <source>
        <dbReference type="Pfam" id="PF01551"/>
    </source>
</evidence>
<evidence type="ECO:0000256" key="1">
    <source>
        <dbReference type="SAM" id="Coils"/>
    </source>
</evidence>
<organism evidence="3 4">
    <name type="scientific">Candidatus Niyogibacteria bacterium RIFCSPLOWO2_12_FULL_41_13</name>
    <dbReference type="NCBI Taxonomy" id="1801726"/>
    <lineage>
        <taxon>Bacteria</taxon>
        <taxon>Candidatus Niyogiibacteriota</taxon>
    </lineage>
</organism>
<proteinExistence type="predicted"/>
<dbReference type="InterPro" id="IPR016047">
    <property type="entry name" value="M23ase_b-sheet_dom"/>
</dbReference>
<dbReference type="SUPFAM" id="SSF51261">
    <property type="entry name" value="Duplicated hybrid motif"/>
    <property type="match status" value="1"/>
</dbReference>